<keyword evidence="1" id="KW-1185">Reference proteome</keyword>
<evidence type="ECO:0000313" key="3">
    <source>
        <dbReference type="RefSeq" id="XP_052114629.1"/>
    </source>
</evidence>
<evidence type="ECO:0000313" key="4">
    <source>
        <dbReference type="RefSeq" id="XP_052118776.1"/>
    </source>
</evidence>
<dbReference type="AlphaFoldDB" id="A0A9C6TU42"/>
<dbReference type="Proteomes" id="UP000515211">
    <property type="component" value="Chromosome 7"/>
</dbReference>
<dbReference type="GeneID" id="107476792"/>
<dbReference type="Proteomes" id="UP000515211">
    <property type="component" value="Chromosome 6"/>
</dbReference>
<dbReference type="RefSeq" id="XP_052107736.1">
    <property type="nucleotide sequence ID" value="XM_052251776.1"/>
</dbReference>
<gene>
    <name evidence="3" type="primary">LOC107476792</name>
    <name evidence="4" type="synonym">LOC107491989</name>
    <name evidence="2" type="synonym">LOC107496883</name>
</gene>
<dbReference type="KEGG" id="adu:107496883"/>
<name>A0A9C6TU42_ARADU</name>
<sequence>MMKGLLWLNVVEKYLLLTWTTVEKFFRVANGEGLPLAVKELGICDLYPQVNFIEDEGPILVKGGKEIIPNVIKTVQVARQRGILIVWRRPRGSCLNYRKSWKLRN</sequence>
<dbReference type="InterPro" id="IPR036380">
    <property type="entry name" value="Isochorismatase-like_sf"/>
</dbReference>
<evidence type="ECO:0000313" key="1">
    <source>
        <dbReference type="Proteomes" id="UP000515211"/>
    </source>
</evidence>
<proteinExistence type="predicted"/>
<evidence type="ECO:0000313" key="2">
    <source>
        <dbReference type="RefSeq" id="XP_052107736.1"/>
    </source>
</evidence>
<accession>A0A9C6TU42</accession>
<reference evidence="1" key="1">
    <citation type="journal article" date="2016" name="Nat. Genet.">
        <title>The genome sequences of Arachis duranensis and Arachis ipaensis, the diploid ancestors of cultivated peanut.</title>
        <authorList>
            <person name="Bertioli D.J."/>
            <person name="Cannon S.B."/>
            <person name="Froenicke L."/>
            <person name="Huang G."/>
            <person name="Farmer A.D."/>
            <person name="Cannon E.K."/>
            <person name="Liu X."/>
            <person name="Gao D."/>
            <person name="Clevenger J."/>
            <person name="Dash S."/>
            <person name="Ren L."/>
            <person name="Moretzsohn M.C."/>
            <person name="Shirasawa K."/>
            <person name="Huang W."/>
            <person name="Vidigal B."/>
            <person name="Abernathy B."/>
            <person name="Chu Y."/>
            <person name="Niederhuth C.E."/>
            <person name="Umale P."/>
            <person name="Araujo A.C."/>
            <person name="Kozik A."/>
            <person name="Kim K.D."/>
            <person name="Burow M.D."/>
            <person name="Varshney R.K."/>
            <person name="Wang X."/>
            <person name="Zhang X."/>
            <person name="Barkley N."/>
            <person name="Guimaraes P.M."/>
            <person name="Isobe S."/>
            <person name="Guo B."/>
            <person name="Liao B."/>
            <person name="Stalker H.T."/>
            <person name="Schmitz R.J."/>
            <person name="Scheffler B.E."/>
            <person name="Leal-Bertioli S.C."/>
            <person name="Xun X."/>
            <person name="Jackson S.A."/>
            <person name="Michelmore R."/>
            <person name="Ozias-Akins P."/>
        </authorList>
    </citation>
    <scope>NUCLEOTIDE SEQUENCE [LARGE SCALE GENOMIC DNA]</scope>
    <source>
        <strain evidence="1">cv. V14167</strain>
    </source>
</reference>
<dbReference type="RefSeq" id="XP_052114629.1">
    <property type="nucleotide sequence ID" value="XM_052258669.1"/>
</dbReference>
<protein>
    <submittedName>
        <fullName evidence="3">Uncharacterized protein LOC107476792 isoform X1</fullName>
    </submittedName>
    <submittedName>
        <fullName evidence="4">Uncharacterized protein LOC107491989 isoform X1</fullName>
    </submittedName>
    <submittedName>
        <fullName evidence="2">Uncharacterized protein LOC107496883 isoform X1</fullName>
    </submittedName>
</protein>
<reference evidence="2 3" key="2">
    <citation type="submission" date="2025-04" db="UniProtKB">
        <authorList>
            <consortium name="RefSeq"/>
        </authorList>
    </citation>
    <scope>IDENTIFICATION</scope>
    <source>
        <tissue evidence="2 3">Whole plant</tissue>
    </source>
</reference>
<dbReference type="Proteomes" id="UP000515211">
    <property type="component" value="Chromosome 3"/>
</dbReference>
<dbReference type="KEGG" id="adu:107476792"/>
<organism evidence="1 3">
    <name type="scientific">Arachis duranensis</name>
    <name type="common">Wild peanut</name>
    <dbReference type="NCBI Taxonomy" id="130453"/>
    <lineage>
        <taxon>Eukaryota</taxon>
        <taxon>Viridiplantae</taxon>
        <taxon>Streptophyta</taxon>
        <taxon>Embryophyta</taxon>
        <taxon>Tracheophyta</taxon>
        <taxon>Spermatophyta</taxon>
        <taxon>Magnoliopsida</taxon>
        <taxon>eudicotyledons</taxon>
        <taxon>Gunneridae</taxon>
        <taxon>Pentapetalae</taxon>
        <taxon>rosids</taxon>
        <taxon>fabids</taxon>
        <taxon>Fabales</taxon>
        <taxon>Fabaceae</taxon>
        <taxon>Papilionoideae</taxon>
        <taxon>50 kb inversion clade</taxon>
        <taxon>dalbergioids sensu lato</taxon>
        <taxon>Dalbergieae</taxon>
        <taxon>Pterocarpus clade</taxon>
        <taxon>Arachis</taxon>
    </lineage>
</organism>
<dbReference type="SUPFAM" id="SSF52499">
    <property type="entry name" value="Isochorismatase-like hydrolases"/>
    <property type="match status" value="1"/>
</dbReference>
<dbReference type="KEGG" id="adu:107491989"/>
<dbReference type="RefSeq" id="XP_052118776.1">
    <property type="nucleotide sequence ID" value="XM_052262816.1"/>
</dbReference>